<dbReference type="RefSeq" id="WP_345630502.1">
    <property type="nucleotide sequence ID" value="NZ_BAABJQ010000008.1"/>
</dbReference>
<sequence length="485" mass="51665">MATDLNRCDATELAELIRTRRASSVEVVQAHLDRIEATNPRINAIVTLADGALEAARAADEQLAAGGEVGPLHGVPFTVKDSFDTAGVRTQRGSPIFAGRVPDTDATSVARMKRAGAILLAKTNLPEFAYWIESDNLLTGRTNNPWDLDRSSGGSSGGESAAIAAGMSPLGLGSDLSISLRGPAADTGIAALKATHGRIPMTGVWPRAPRRDWHAGPMARTIRDLALAYSLLSGPDGADGFSTVPREFDTGLGASPDRPVRLGWLVDSGLGPVDPEVAATVQAAADALQAAGVQVEPVNIPALERDNPLQLFTLQHVMELKPAMREATAGHEDQMFTYSKTMLSTPDTSVQDYVMAEQGIERLRDGFAEYFQRYDALLLPVTTIPAHAHQLGQFTLDGQTVEAFHVSSTTVPFNLTGLPALSMRFGTSSDGMPIAVQVAADWHAESTILYLASLLESLSPVRDQHPALRQLEEVSRGAPRRRAGA</sequence>
<dbReference type="SUPFAM" id="SSF75304">
    <property type="entry name" value="Amidase signature (AS) enzymes"/>
    <property type="match status" value="1"/>
</dbReference>
<evidence type="ECO:0000313" key="4">
    <source>
        <dbReference type="Proteomes" id="UP001501570"/>
    </source>
</evidence>
<comment type="similarity">
    <text evidence="1">Belongs to the amidase family.</text>
</comment>
<dbReference type="PANTHER" id="PTHR11895">
    <property type="entry name" value="TRANSAMIDASE"/>
    <property type="match status" value="1"/>
</dbReference>
<feature type="domain" description="Amidase" evidence="2">
    <location>
        <begin position="26"/>
        <end position="449"/>
    </location>
</feature>
<evidence type="ECO:0000256" key="1">
    <source>
        <dbReference type="ARBA" id="ARBA00009199"/>
    </source>
</evidence>
<dbReference type="EMBL" id="BAABJQ010000008">
    <property type="protein sequence ID" value="GAA5186539.1"/>
    <property type="molecule type" value="Genomic_DNA"/>
</dbReference>
<protein>
    <submittedName>
        <fullName evidence="3">Amidase</fullName>
    </submittedName>
</protein>
<gene>
    <name evidence="3" type="ORF">GCM10023322_33010</name>
</gene>
<accession>A0ABP9RV42</accession>
<evidence type="ECO:0000313" key="3">
    <source>
        <dbReference type="EMBL" id="GAA5186539.1"/>
    </source>
</evidence>
<dbReference type="InterPro" id="IPR000120">
    <property type="entry name" value="Amidase"/>
</dbReference>
<dbReference type="Pfam" id="PF01425">
    <property type="entry name" value="Amidase"/>
    <property type="match status" value="1"/>
</dbReference>
<dbReference type="InterPro" id="IPR023631">
    <property type="entry name" value="Amidase_dom"/>
</dbReference>
<keyword evidence="4" id="KW-1185">Reference proteome</keyword>
<dbReference type="Proteomes" id="UP001501570">
    <property type="component" value="Unassembled WGS sequence"/>
</dbReference>
<evidence type="ECO:0000259" key="2">
    <source>
        <dbReference type="Pfam" id="PF01425"/>
    </source>
</evidence>
<dbReference type="PANTHER" id="PTHR11895:SF7">
    <property type="entry name" value="GLUTAMYL-TRNA(GLN) AMIDOTRANSFERASE SUBUNIT A, MITOCHONDRIAL"/>
    <property type="match status" value="1"/>
</dbReference>
<dbReference type="Gene3D" id="3.90.1300.10">
    <property type="entry name" value="Amidase signature (AS) domain"/>
    <property type="match status" value="1"/>
</dbReference>
<reference evidence="4" key="1">
    <citation type="journal article" date="2019" name="Int. J. Syst. Evol. Microbiol.">
        <title>The Global Catalogue of Microorganisms (GCM) 10K type strain sequencing project: providing services to taxonomists for standard genome sequencing and annotation.</title>
        <authorList>
            <consortium name="The Broad Institute Genomics Platform"/>
            <consortium name="The Broad Institute Genome Sequencing Center for Infectious Disease"/>
            <person name="Wu L."/>
            <person name="Ma J."/>
        </authorList>
    </citation>
    <scope>NUCLEOTIDE SEQUENCE [LARGE SCALE GENOMIC DNA]</scope>
    <source>
        <strain evidence="4">JCM 18304</strain>
    </source>
</reference>
<organism evidence="3 4">
    <name type="scientific">Rugosimonospora acidiphila</name>
    <dbReference type="NCBI Taxonomy" id="556531"/>
    <lineage>
        <taxon>Bacteria</taxon>
        <taxon>Bacillati</taxon>
        <taxon>Actinomycetota</taxon>
        <taxon>Actinomycetes</taxon>
        <taxon>Micromonosporales</taxon>
        <taxon>Micromonosporaceae</taxon>
        <taxon>Rugosimonospora</taxon>
    </lineage>
</organism>
<comment type="caution">
    <text evidence="3">The sequence shown here is derived from an EMBL/GenBank/DDBJ whole genome shotgun (WGS) entry which is preliminary data.</text>
</comment>
<dbReference type="InterPro" id="IPR036928">
    <property type="entry name" value="AS_sf"/>
</dbReference>
<name>A0ABP9RV42_9ACTN</name>
<proteinExistence type="inferred from homology"/>